<feature type="active site" evidence="1">
    <location>
        <position position="176"/>
    </location>
</feature>
<feature type="binding site" evidence="2">
    <location>
        <begin position="127"/>
        <end position="135"/>
    </location>
    <ligand>
        <name>ATP</name>
        <dbReference type="ChEBI" id="CHEBI:30616"/>
    </ligand>
</feature>
<evidence type="ECO:0000256" key="3">
    <source>
        <dbReference type="PIRSR" id="PIRSR640198-3"/>
    </source>
</evidence>
<organism evidence="5 6">
    <name type="scientific">Haloferula rosea</name>
    <dbReference type="NCBI Taxonomy" id="490093"/>
    <lineage>
        <taxon>Bacteria</taxon>
        <taxon>Pseudomonadati</taxon>
        <taxon>Verrucomicrobiota</taxon>
        <taxon>Verrucomicrobiia</taxon>
        <taxon>Verrucomicrobiales</taxon>
        <taxon>Verrucomicrobiaceae</taxon>
        <taxon>Haloferula</taxon>
    </lineage>
</organism>
<reference evidence="5" key="1">
    <citation type="submission" date="2021-01" db="EMBL/GenBank/DDBJ databases">
        <title>Modified the classification status of verrucomicrobia.</title>
        <authorList>
            <person name="Feng X."/>
        </authorList>
    </citation>
    <scope>NUCLEOTIDE SEQUENCE</scope>
    <source>
        <strain evidence="5">KCTC 22201</strain>
    </source>
</reference>
<dbReference type="EMBL" id="JAENII010000014">
    <property type="protein sequence ID" value="MBK1828479.1"/>
    <property type="molecule type" value="Genomic_DNA"/>
</dbReference>
<proteinExistence type="predicted"/>
<evidence type="ECO:0000313" key="5">
    <source>
        <dbReference type="EMBL" id="MBK1828479.1"/>
    </source>
</evidence>
<gene>
    <name evidence="5" type="ORF">JIN81_15710</name>
</gene>
<dbReference type="AlphaFoldDB" id="A0A934RB77"/>
<accession>A0A934RB77</accession>
<keyword evidence="2" id="KW-0547">Nucleotide-binding</keyword>
<feature type="site" description="Important for autoinhibition of adenylyltransferase activity" evidence="3">
    <location>
        <position position="53"/>
    </location>
</feature>
<dbReference type="PANTHER" id="PTHR13504">
    <property type="entry name" value="FIDO DOMAIN-CONTAINING PROTEIN DDB_G0283145"/>
    <property type="match status" value="1"/>
</dbReference>
<feature type="binding site" evidence="2">
    <location>
        <begin position="180"/>
        <end position="187"/>
    </location>
    <ligand>
        <name>ATP</name>
        <dbReference type="ChEBI" id="CHEBI:30616"/>
    </ligand>
</feature>
<name>A0A934RB77_9BACT</name>
<evidence type="ECO:0000313" key="6">
    <source>
        <dbReference type="Proteomes" id="UP000658278"/>
    </source>
</evidence>
<protein>
    <submittedName>
        <fullName evidence="5">Fic family protein</fullName>
    </submittedName>
</protein>
<dbReference type="GO" id="GO:0005524">
    <property type="term" value="F:ATP binding"/>
    <property type="evidence" value="ECO:0007669"/>
    <property type="project" value="UniProtKB-KW"/>
</dbReference>
<feature type="domain" description="Fido" evidence="4">
    <location>
        <begin position="97"/>
        <end position="239"/>
    </location>
</feature>
<evidence type="ECO:0000259" key="4">
    <source>
        <dbReference type="PROSITE" id="PS51459"/>
    </source>
</evidence>
<dbReference type="Proteomes" id="UP000658278">
    <property type="component" value="Unassembled WGS sequence"/>
</dbReference>
<evidence type="ECO:0000256" key="2">
    <source>
        <dbReference type="PIRSR" id="PIRSR640198-2"/>
    </source>
</evidence>
<evidence type="ECO:0000256" key="1">
    <source>
        <dbReference type="PIRSR" id="PIRSR640198-1"/>
    </source>
</evidence>
<sequence length="319" mass="36404">MKPPFSITPRMLDEIGRIERFIGRIEGLDHPKPQPHLRKSNRVRTVQGSLAIEGNTLGLDQVTALLEGKQVIGQHEEIQEVLNAIQAYDQITGFSPYSAKALLKAHRILMEGLIPDAGKWRTKNVGVVKGSTVSHIAPRADRVPFLMAELFQFLKEDPSHPLIRSCVFHYELEFIHPFQDGNGRIGRLWHSVLLYHYHPAFEFIPVESLIKTHQQAYYDSLETSDRVGDSTHFVEFALKMIHRALEDFLNQFTPKPLTAEERLGNARSQFSDKSFSRKDYLRHFRTISTATASRDLKRGVESGLLNKSGSKALTTYRFR</sequence>
<feature type="binding site" evidence="2">
    <location>
        <begin position="217"/>
        <end position="218"/>
    </location>
    <ligand>
        <name>ATP</name>
        <dbReference type="ChEBI" id="CHEBI:30616"/>
    </ligand>
</feature>
<dbReference type="PANTHER" id="PTHR13504:SF38">
    <property type="entry name" value="FIDO DOMAIN-CONTAINING PROTEIN"/>
    <property type="match status" value="1"/>
</dbReference>
<dbReference type="InterPro" id="IPR003812">
    <property type="entry name" value="Fido"/>
</dbReference>
<dbReference type="Pfam" id="PF02661">
    <property type="entry name" value="Fic"/>
    <property type="match status" value="1"/>
</dbReference>
<keyword evidence="2" id="KW-0067">ATP-binding</keyword>
<comment type="caution">
    <text evidence="5">The sequence shown here is derived from an EMBL/GenBank/DDBJ whole genome shotgun (WGS) entry which is preliminary data.</text>
</comment>
<dbReference type="InterPro" id="IPR036597">
    <property type="entry name" value="Fido-like_dom_sf"/>
</dbReference>
<dbReference type="InterPro" id="IPR040198">
    <property type="entry name" value="Fido_containing"/>
</dbReference>
<dbReference type="SUPFAM" id="SSF140931">
    <property type="entry name" value="Fic-like"/>
    <property type="match status" value="1"/>
</dbReference>
<keyword evidence="6" id="KW-1185">Reference proteome</keyword>
<dbReference type="Gene3D" id="1.10.3290.10">
    <property type="entry name" value="Fido-like domain"/>
    <property type="match status" value="1"/>
</dbReference>
<dbReference type="RefSeq" id="WP_200282027.1">
    <property type="nucleotide sequence ID" value="NZ_JAENII010000014.1"/>
</dbReference>
<dbReference type="PROSITE" id="PS51459">
    <property type="entry name" value="FIDO"/>
    <property type="match status" value="1"/>
</dbReference>